<comment type="function">
    <text evidence="6">Catalyzes the formation of acetyl phosphate from acetate and ATP. Can also catalyze the reverse reaction.</text>
</comment>
<dbReference type="PROSITE" id="PS01076">
    <property type="entry name" value="ACETATE_KINASE_2"/>
    <property type="match status" value="1"/>
</dbReference>
<feature type="binding site" evidence="6">
    <location>
        <position position="18"/>
    </location>
    <ligand>
        <name>ATP</name>
        <dbReference type="ChEBI" id="CHEBI:30616"/>
    </ligand>
</feature>
<keyword evidence="6" id="KW-0479">Metal-binding</keyword>
<proteinExistence type="inferred from homology"/>
<comment type="catalytic activity">
    <reaction evidence="6">
        <text>acetate + ATP = acetyl phosphate + ADP</text>
        <dbReference type="Rhea" id="RHEA:11352"/>
        <dbReference type="ChEBI" id="CHEBI:22191"/>
        <dbReference type="ChEBI" id="CHEBI:30089"/>
        <dbReference type="ChEBI" id="CHEBI:30616"/>
        <dbReference type="ChEBI" id="CHEBI:456216"/>
        <dbReference type="EC" id="2.7.2.1"/>
    </reaction>
</comment>
<keyword evidence="3 6" id="KW-0547">Nucleotide-binding</keyword>
<dbReference type="PRINTS" id="PR00471">
    <property type="entry name" value="ACETATEKNASE"/>
</dbReference>
<evidence type="ECO:0000256" key="4">
    <source>
        <dbReference type="ARBA" id="ARBA00022777"/>
    </source>
</evidence>
<comment type="similarity">
    <text evidence="1 6 7">Belongs to the acetokinase family.</text>
</comment>
<dbReference type="PANTHER" id="PTHR21060">
    <property type="entry name" value="ACETATE KINASE"/>
    <property type="match status" value="1"/>
</dbReference>
<dbReference type="NCBIfam" id="TIGR00016">
    <property type="entry name" value="ackA"/>
    <property type="match status" value="1"/>
</dbReference>
<keyword evidence="6" id="KW-0963">Cytoplasm</keyword>
<dbReference type="GO" id="GO:0005524">
    <property type="term" value="F:ATP binding"/>
    <property type="evidence" value="ECO:0007669"/>
    <property type="project" value="UniProtKB-KW"/>
</dbReference>
<keyword evidence="4 6" id="KW-0418">Kinase</keyword>
<dbReference type="Gene3D" id="3.30.420.40">
    <property type="match status" value="2"/>
</dbReference>
<feature type="binding site" evidence="6">
    <location>
        <position position="385"/>
    </location>
    <ligand>
        <name>Mg(2+)</name>
        <dbReference type="ChEBI" id="CHEBI:18420"/>
    </ligand>
</feature>
<dbReference type="InterPro" id="IPR023865">
    <property type="entry name" value="Aliphatic_acid_kinase_CS"/>
</dbReference>
<dbReference type="EMBL" id="JAHHGM010000016">
    <property type="protein sequence ID" value="MBT2990361.1"/>
    <property type="molecule type" value="Genomic_DNA"/>
</dbReference>
<accession>A0A944QWK2</accession>
<organism evidence="8 9">
    <name type="scientific">Candidatus Thiodiazotropha taylori</name>
    <dbReference type="NCBI Taxonomy" id="2792791"/>
    <lineage>
        <taxon>Bacteria</taxon>
        <taxon>Pseudomonadati</taxon>
        <taxon>Pseudomonadota</taxon>
        <taxon>Gammaproteobacteria</taxon>
        <taxon>Chromatiales</taxon>
        <taxon>Sedimenticolaceae</taxon>
        <taxon>Candidatus Thiodiazotropha</taxon>
    </lineage>
</organism>
<feature type="binding site" evidence="6">
    <location>
        <begin position="283"/>
        <end position="285"/>
    </location>
    <ligand>
        <name>ATP</name>
        <dbReference type="ChEBI" id="CHEBI:30616"/>
    </ligand>
</feature>
<sequence length="403" mass="44428">MKSKEYALIINCGSSSIKLRLIDINEEISVATGLIERIGSSACRQYVEWTGGFTEENHQFNNHQDSLTWSLNHLQAADVIHDPSNLILVCHRIVHGGERFSNPVIVTDDILNELRTLNRLAPLHNPQNVVGMKIARNIFPNATHVAVFDTAFYRRLPPAAYRYAIPEWIYRDLGVRRYGFHGISHQYMMLQASELTGKSLSEGRFITLHLGNGCSISAIRNGQCVDTSMGMTPLEGLIMGTRCGDLDPTIPLILMHETGMSLAEAENLLNTESGLKGICGENDMRAIHRLSEIGDSNAKLALEMFVTRIKKYIGSYIAILNGADAIVFSGGIGEYDKITRELICNSLDYLGINLDPASNSIDTHTARVISAGGSKILLLVVPTDEEMQIAKQSLGMLERTGIT</sequence>
<comment type="caution">
    <text evidence="8">The sequence shown here is derived from an EMBL/GenBank/DDBJ whole genome shotgun (WGS) entry which is preliminary data.</text>
</comment>
<keyword evidence="2 6" id="KW-0808">Transferase</keyword>
<dbReference type="SUPFAM" id="SSF53067">
    <property type="entry name" value="Actin-like ATPase domain"/>
    <property type="match status" value="2"/>
</dbReference>
<feature type="binding site" evidence="6">
    <location>
        <position position="92"/>
    </location>
    <ligand>
        <name>substrate</name>
    </ligand>
</feature>
<evidence type="ECO:0000256" key="5">
    <source>
        <dbReference type="ARBA" id="ARBA00022840"/>
    </source>
</evidence>
<dbReference type="GO" id="GO:0006083">
    <property type="term" value="P:acetate metabolic process"/>
    <property type="evidence" value="ECO:0007669"/>
    <property type="project" value="TreeGrafter"/>
</dbReference>
<dbReference type="GO" id="GO:0008776">
    <property type="term" value="F:acetate kinase activity"/>
    <property type="evidence" value="ECO:0007669"/>
    <property type="project" value="UniProtKB-UniRule"/>
</dbReference>
<evidence type="ECO:0000256" key="1">
    <source>
        <dbReference type="ARBA" id="ARBA00008748"/>
    </source>
</evidence>
<dbReference type="InterPro" id="IPR043129">
    <property type="entry name" value="ATPase_NBD"/>
</dbReference>
<feature type="binding site" evidence="6">
    <location>
        <position position="11"/>
    </location>
    <ligand>
        <name>Mg(2+)</name>
        <dbReference type="ChEBI" id="CHEBI:18420"/>
    </ligand>
</feature>
<evidence type="ECO:0000313" key="9">
    <source>
        <dbReference type="Proteomes" id="UP000770889"/>
    </source>
</evidence>
<feature type="active site" description="Proton donor/acceptor" evidence="6">
    <location>
        <position position="149"/>
    </location>
</feature>
<comment type="caution">
    <text evidence="6">Lacks conserved residue(s) required for the propagation of feature annotation.</text>
</comment>
<feature type="site" description="Transition state stabilizer" evidence="6">
    <location>
        <position position="242"/>
    </location>
</feature>
<feature type="binding site" evidence="6">
    <location>
        <begin position="209"/>
        <end position="213"/>
    </location>
    <ligand>
        <name>ATP</name>
        <dbReference type="ChEBI" id="CHEBI:30616"/>
    </ligand>
</feature>
<evidence type="ECO:0000313" key="8">
    <source>
        <dbReference type="EMBL" id="MBT2990361.1"/>
    </source>
</evidence>
<dbReference type="AlphaFoldDB" id="A0A944QWK2"/>
<dbReference type="EC" id="2.7.2.1" evidence="6"/>
<dbReference type="InterPro" id="IPR004372">
    <property type="entry name" value="Ac/propionate_kinase"/>
</dbReference>
<dbReference type="Proteomes" id="UP000770889">
    <property type="component" value="Unassembled WGS sequence"/>
</dbReference>
<dbReference type="GO" id="GO:0000287">
    <property type="term" value="F:magnesium ion binding"/>
    <property type="evidence" value="ECO:0007669"/>
    <property type="project" value="UniProtKB-UniRule"/>
</dbReference>
<dbReference type="GO" id="GO:0005737">
    <property type="term" value="C:cytoplasm"/>
    <property type="evidence" value="ECO:0007669"/>
    <property type="project" value="UniProtKB-SubCell"/>
</dbReference>
<comment type="subunit">
    <text evidence="6">Homodimer.</text>
</comment>
<dbReference type="HAMAP" id="MF_00020">
    <property type="entry name" value="Acetate_kinase"/>
    <property type="match status" value="1"/>
</dbReference>
<gene>
    <name evidence="6" type="primary">ackA</name>
    <name evidence="8" type="ORF">KME65_15505</name>
</gene>
<dbReference type="PROSITE" id="PS01075">
    <property type="entry name" value="ACETATE_KINASE_1"/>
    <property type="match status" value="1"/>
</dbReference>
<dbReference type="CDD" id="cd24010">
    <property type="entry name" value="ASKHA_NBD_AcK_PK"/>
    <property type="match status" value="1"/>
</dbReference>
<name>A0A944QWK2_9GAMM</name>
<dbReference type="Pfam" id="PF00871">
    <property type="entry name" value="Acetate_kinase"/>
    <property type="match status" value="1"/>
</dbReference>
<protein>
    <recommendedName>
        <fullName evidence="6">Acetate kinase</fullName>
        <ecNumber evidence="6">2.7.2.1</ecNumber>
    </recommendedName>
    <alternativeName>
        <fullName evidence="6">Acetokinase</fullName>
    </alternativeName>
</protein>
<evidence type="ECO:0000256" key="3">
    <source>
        <dbReference type="ARBA" id="ARBA00022741"/>
    </source>
</evidence>
<feature type="site" description="Transition state stabilizer" evidence="6">
    <location>
        <position position="181"/>
    </location>
</feature>
<keyword evidence="6" id="KW-0460">Magnesium</keyword>
<comment type="pathway">
    <text evidence="6">Metabolic intermediate biosynthesis; acetyl-CoA biosynthesis; acetyl-CoA from acetate: step 1/2.</text>
</comment>
<evidence type="ECO:0000256" key="2">
    <source>
        <dbReference type="ARBA" id="ARBA00022679"/>
    </source>
</evidence>
<dbReference type="InterPro" id="IPR000890">
    <property type="entry name" value="Aliphatic_acid_kin_short-chain"/>
</dbReference>
<reference evidence="8 9" key="1">
    <citation type="submission" date="2021-05" db="EMBL/GenBank/DDBJ databases">
        <title>Genetic and Functional Diversity in Clade A Lucinid endosymbionts from the Bahamas.</title>
        <authorList>
            <person name="Giani N.M."/>
            <person name="Engel A.S."/>
            <person name="Campbell B.J."/>
        </authorList>
    </citation>
    <scope>NUCLEOTIDE SEQUENCE [LARGE SCALE GENOMIC DNA]</scope>
    <source>
        <strain evidence="8">LUC16012Gg_MoonRockCtena</strain>
    </source>
</reference>
<evidence type="ECO:0000256" key="7">
    <source>
        <dbReference type="RuleBase" id="RU003835"/>
    </source>
</evidence>
<comment type="subcellular location">
    <subcellularLocation>
        <location evidence="6">Cytoplasm</location>
    </subcellularLocation>
</comment>
<evidence type="ECO:0000256" key="6">
    <source>
        <dbReference type="HAMAP-Rule" id="MF_00020"/>
    </source>
</evidence>
<keyword evidence="5 6" id="KW-0067">ATP-binding</keyword>
<dbReference type="GO" id="GO:0006085">
    <property type="term" value="P:acetyl-CoA biosynthetic process"/>
    <property type="evidence" value="ECO:0007669"/>
    <property type="project" value="UniProtKB-UniRule"/>
</dbReference>
<dbReference type="PANTHER" id="PTHR21060:SF15">
    <property type="entry name" value="ACETATE KINASE-RELATED"/>
    <property type="match status" value="1"/>
</dbReference>
<comment type="cofactor">
    <cofactor evidence="6">
        <name>Mg(2+)</name>
        <dbReference type="ChEBI" id="CHEBI:18420"/>
    </cofactor>
    <cofactor evidence="6">
        <name>Mn(2+)</name>
        <dbReference type="ChEBI" id="CHEBI:29035"/>
    </cofactor>
    <text evidence="6">Mg(2+). Can also accept Mn(2+).</text>
</comment>
<dbReference type="PIRSF" id="PIRSF000722">
    <property type="entry name" value="Acetate_prop_kin"/>
    <property type="match status" value="1"/>
</dbReference>